<dbReference type="InterPro" id="IPR043519">
    <property type="entry name" value="NT_sf"/>
</dbReference>
<keyword evidence="2" id="KW-1185">Reference proteome</keyword>
<dbReference type="RefSeq" id="WP_270953821.1">
    <property type="nucleotide sequence ID" value="NZ_JAQGLA010000109.1"/>
</dbReference>
<protein>
    <submittedName>
        <fullName evidence="1">Nucleotidyltransferase domain-containing protein</fullName>
    </submittedName>
</protein>
<sequence>MVDADPIASARRLAQQEFGSARLVIVGGSVLTPRRTATSDLDVVVVTAPRDQPTRRSLTWEGWPVEVLEHDERSLAAYCADNLERRWPGIPRLIAEGAIVTDSDGLGTRLQAEMRERLAAGPAPATTAELDAHRYDLTDLLDDLTGSTDPAETTFTAARALTKTAQLALLAARRWQGTGKWLLRELRDHDPDLAERLATSLTNPTRLAAVTREVLDSVGGPLREGYEVTDPRTP</sequence>
<name>A0ABT4V9G1_9PSEU</name>
<reference evidence="1 2" key="1">
    <citation type="submission" date="2022-11" db="EMBL/GenBank/DDBJ databases">
        <title>Draft genome sequence of Saccharopolyspora sp. WRP15-2 isolated from rhizosphere soils of wild rice in Thailand.</title>
        <authorList>
            <person name="Duangmal K."/>
            <person name="Kammanee S."/>
            <person name="Muangham S."/>
        </authorList>
    </citation>
    <scope>NUCLEOTIDE SEQUENCE [LARGE SCALE GENOMIC DNA]</scope>
    <source>
        <strain evidence="1 2">WRP15-2</strain>
    </source>
</reference>
<gene>
    <name evidence="1" type="ORF">OU415_34615</name>
</gene>
<dbReference type="Proteomes" id="UP001210380">
    <property type="component" value="Unassembled WGS sequence"/>
</dbReference>
<accession>A0ABT4V9G1</accession>
<dbReference type="CDD" id="cd05403">
    <property type="entry name" value="NT_KNTase_like"/>
    <property type="match status" value="1"/>
</dbReference>
<proteinExistence type="predicted"/>
<evidence type="ECO:0000313" key="1">
    <source>
        <dbReference type="EMBL" id="MDA3630607.1"/>
    </source>
</evidence>
<dbReference type="SUPFAM" id="SSF81301">
    <property type="entry name" value="Nucleotidyltransferase"/>
    <property type="match status" value="1"/>
</dbReference>
<comment type="caution">
    <text evidence="1">The sequence shown here is derived from an EMBL/GenBank/DDBJ whole genome shotgun (WGS) entry which is preliminary data.</text>
</comment>
<organism evidence="1 2">
    <name type="scientific">Saccharopolyspora oryzae</name>
    <dbReference type="NCBI Taxonomy" id="2997343"/>
    <lineage>
        <taxon>Bacteria</taxon>
        <taxon>Bacillati</taxon>
        <taxon>Actinomycetota</taxon>
        <taxon>Actinomycetes</taxon>
        <taxon>Pseudonocardiales</taxon>
        <taxon>Pseudonocardiaceae</taxon>
        <taxon>Saccharopolyspora</taxon>
    </lineage>
</organism>
<dbReference type="Gene3D" id="3.30.460.10">
    <property type="entry name" value="Beta Polymerase, domain 2"/>
    <property type="match status" value="1"/>
</dbReference>
<dbReference type="EMBL" id="JAQGLA010000109">
    <property type="protein sequence ID" value="MDA3630607.1"/>
    <property type="molecule type" value="Genomic_DNA"/>
</dbReference>
<evidence type="ECO:0000313" key="2">
    <source>
        <dbReference type="Proteomes" id="UP001210380"/>
    </source>
</evidence>